<keyword evidence="3" id="KW-0804">Transcription</keyword>
<dbReference type="SUPFAM" id="SSF46894">
    <property type="entry name" value="C-terminal effector domain of the bipartite response regulators"/>
    <property type="match status" value="1"/>
</dbReference>
<dbReference type="InterPro" id="IPR036388">
    <property type="entry name" value="WH-like_DNA-bd_sf"/>
</dbReference>
<feature type="domain" description="HTH luxR-type" evidence="4">
    <location>
        <begin position="141"/>
        <end position="206"/>
    </location>
</feature>
<sequence length="210" mass="24913">MKIALIKKPSLLRDLLLNELKNLFSNYEFKAYSSKEFNRLFQEQEHLDFLIIDLDTDIDFYSLIDSYKKSNKKIAVWASTLDNTDLFDLFKLDLNGYFFNGMEKEELAFAIQSIVKGKRYVHHELTRILMNDYARVHHHSKERPVGVFSKREWDVLELLTKGYKNQDIAEFLFITEKTVKQYVSSILRKLEVEDRTNAVITALKNKWFVL</sequence>
<dbReference type="PROSITE" id="PS00622">
    <property type="entry name" value="HTH_LUXR_1"/>
    <property type="match status" value="1"/>
</dbReference>
<keyword evidence="2" id="KW-0238">DNA-binding</keyword>
<dbReference type="PROSITE" id="PS50043">
    <property type="entry name" value="HTH_LUXR_2"/>
    <property type="match status" value="1"/>
</dbReference>
<organism evidence="5 6">
    <name type="scientific">Salinibacillus kushneri</name>
    <dbReference type="NCBI Taxonomy" id="237682"/>
    <lineage>
        <taxon>Bacteria</taxon>
        <taxon>Bacillati</taxon>
        <taxon>Bacillota</taxon>
        <taxon>Bacilli</taxon>
        <taxon>Bacillales</taxon>
        <taxon>Bacillaceae</taxon>
        <taxon>Salinibacillus</taxon>
    </lineage>
</organism>
<accession>A0A1I0EPY9</accession>
<dbReference type="RefSeq" id="WP_093134192.1">
    <property type="nucleotide sequence ID" value="NZ_FOHJ01000005.1"/>
</dbReference>
<dbReference type="GO" id="GO:0006355">
    <property type="term" value="P:regulation of DNA-templated transcription"/>
    <property type="evidence" value="ECO:0007669"/>
    <property type="project" value="InterPro"/>
</dbReference>
<dbReference type="InterPro" id="IPR039420">
    <property type="entry name" value="WalR-like"/>
</dbReference>
<dbReference type="Gene3D" id="3.40.50.2300">
    <property type="match status" value="1"/>
</dbReference>
<proteinExistence type="predicted"/>
<name>A0A1I0EPY9_9BACI</name>
<dbReference type="EMBL" id="FOHJ01000005">
    <property type="protein sequence ID" value="SET47556.1"/>
    <property type="molecule type" value="Genomic_DNA"/>
</dbReference>
<reference evidence="6" key="1">
    <citation type="submission" date="2016-10" db="EMBL/GenBank/DDBJ databases">
        <authorList>
            <person name="Varghese N."/>
            <person name="Submissions S."/>
        </authorList>
    </citation>
    <scope>NUCLEOTIDE SEQUENCE [LARGE SCALE GENOMIC DNA]</scope>
    <source>
        <strain evidence="6">CGMCC 1.3566</strain>
    </source>
</reference>
<dbReference type="Pfam" id="PF00196">
    <property type="entry name" value="GerE"/>
    <property type="match status" value="1"/>
</dbReference>
<dbReference type="InterPro" id="IPR000792">
    <property type="entry name" value="Tscrpt_reg_LuxR_C"/>
</dbReference>
<evidence type="ECO:0000256" key="3">
    <source>
        <dbReference type="ARBA" id="ARBA00023163"/>
    </source>
</evidence>
<dbReference type="SMART" id="SM00421">
    <property type="entry name" value="HTH_LUXR"/>
    <property type="match status" value="1"/>
</dbReference>
<keyword evidence="6" id="KW-1185">Reference proteome</keyword>
<evidence type="ECO:0000259" key="4">
    <source>
        <dbReference type="PROSITE" id="PS50043"/>
    </source>
</evidence>
<keyword evidence="1" id="KW-0805">Transcription regulation</keyword>
<dbReference type="CDD" id="cd06170">
    <property type="entry name" value="LuxR_C_like"/>
    <property type="match status" value="1"/>
</dbReference>
<dbReference type="GO" id="GO:0003677">
    <property type="term" value="F:DNA binding"/>
    <property type="evidence" value="ECO:0007669"/>
    <property type="project" value="UniProtKB-KW"/>
</dbReference>
<evidence type="ECO:0000313" key="5">
    <source>
        <dbReference type="EMBL" id="SET47556.1"/>
    </source>
</evidence>
<dbReference type="PRINTS" id="PR00038">
    <property type="entry name" value="HTHLUXR"/>
</dbReference>
<dbReference type="InterPro" id="IPR016032">
    <property type="entry name" value="Sig_transdc_resp-reg_C-effctor"/>
</dbReference>
<dbReference type="Proteomes" id="UP000199095">
    <property type="component" value="Unassembled WGS sequence"/>
</dbReference>
<dbReference type="AlphaFoldDB" id="A0A1I0EPY9"/>
<dbReference type="OrthoDB" id="2814434at2"/>
<protein>
    <submittedName>
        <fullName evidence="5">Two-component system, NarL family, response regulator DegU</fullName>
    </submittedName>
</protein>
<dbReference type="PANTHER" id="PTHR43214">
    <property type="entry name" value="TWO-COMPONENT RESPONSE REGULATOR"/>
    <property type="match status" value="1"/>
</dbReference>
<dbReference type="STRING" id="237682.SAMN05421676_10538"/>
<evidence type="ECO:0000256" key="2">
    <source>
        <dbReference type="ARBA" id="ARBA00023125"/>
    </source>
</evidence>
<evidence type="ECO:0000313" key="6">
    <source>
        <dbReference type="Proteomes" id="UP000199095"/>
    </source>
</evidence>
<dbReference type="PANTHER" id="PTHR43214:SF43">
    <property type="entry name" value="TWO-COMPONENT RESPONSE REGULATOR"/>
    <property type="match status" value="1"/>
</dbReference>
<evidence type="ECO:0000256" key="1">
    <source>
        <dbReference type="ARBA" id="ARBA00023015"/>
    </source>
</evidence>
<gene>
    <name evidence="5" type="ORF">SAMN05421676_10538</name>
</gene>
<dbReference type="Gene3D" id="1.10.10.10">
    <property type="entry name" value="Winged helix-like DNA-binding domain superfamily/Winged helix DNA-binding domain"/>
    <property type="match status" value="1"/>
</dbReference>